<dbReference type="EMBL" id="JACHMO010000001">
    <property type="protein sequence ID" value="MBB5800275.1"/>
    <property type="molecule type" value="Genomic_DNA"/>
</dbReference>
<gene>
    <name evidence="1" type="ORF">F4560_000043</name>
</gene>
<sequence length="380" mass="42716">MPTLETLSPESTLILAVAKPELTPAQAQECRDLLAEHHEALDFGAFVDQAARHGVLPLIGRNMLRHHVNINDENRCVVPYCWLYSGAYTSNRSRNRAISDDTGHLLRALAAHGVKYAVRKGPVLAEHRYRDIGVRHMGDIDILVNRADLPACAEALSERGFHQGKLDRNRTRVIPFERATRMFWQLNLNNELPYVKPADHDDVDQYSVDLCLSIFPVGGNYPDTDELLDRAVDLTLCGTDARALSLEDELLDLCVHLHKEATSLRYIKAGTDLTLRKFQDVALTCAEMDKRGDWPLFHRRAVDAGVAEHVYFSLHHTKILFDGLVPGAVLDALRPANLDYLDEYGHADGAPGRWEIPFLTRLFDVGRRSRVSGSTTIPFR</sequence>
<dbReference type="RefSeq" id="WP_184914513.1">
    <property type="nucleotide sequence ID" value="NZ_JACHMO010000001.1"/>
</dbReference>
<dbReference type="Proteomes" id="UP000552097">
    <property type="component" value="Unassembled WGS sequence"/>
</dbReference>
<protein>
    <submittedName>
        <fullName evidence="1">Uncharacterized protein</fullName>
    </submittedName>
</protein>
<dbReference type="AlphaFoldDB" id="A0A7W9LXX2"/>
<evidence type="ECO:0000313" key="1">
    <source>
        <dbReference type="EMBL" id="MBB5800275.1"/>
    </source>
</evidence>
<keyword evidence="2" id="KW-1185">Reference proteome</keyword>
<comment type="caution">
    <text evidence="1">The sequence shown here is derived from an EMBL/GenBank/DDBJ whole genome shotgun (WGS) entry which is preliminary data.</text>
</comment>
<evidence type="ECO:0000313" key="2">
    <source>
        <dbReference type="Proteomes" id="UP000552097"/>
    </source>
</evidence>
<dbReference type="InterPro" id="IPR039498">
    <property type="entry name" value="NTP_transf_5"/>
</dbReference>
<dbReference type="Gene3D" id="3.30.460.40">
    <property type="match status" value="1"/>
</dbReference>
<proteinExistence type="predicted"/>
<accession>A0A7W9LXX2</accession>
<name>A0A7W9LXX2_9PSEU</name>
<reference evidence="1 2" key="1">
    <citation type="submission" date="2020-08" db="EMBL/GenBank/DDBJ databases">
        <title>Sequencing the genomes of 1000 actinobacteria strains.</title>
        <authorList>
            <person name="Klenk H.-P."/>
        </authorList>
    </citation>
    <scope>NUCLEOTIDE SEQUENCE [LARGE SCALE GENOMIC DNA]</scope>
    <source>
        <strain evidence="1 2">DSM 45486</strain>
    </source>
</reference>
<dbReference type="Pfam" id="PF14907">
    <property type="entry name" value="NTP_transf_5"/>
    <property type="match status" value="1"/>
</dbReference>
<organism evidence="1 2">
    <name type="scientific">Saccharothrix ecbatanensis</name>
    <dbReference type="NCBI Taxonomy" id="1105145"/>
    <lineage>
        <taxon>Bacteria</taxon>
        <taxon>Bacillati</taxon>
        <taxon>Actinomycetota</taxon>
        <taxon>Actinomycetes</taxon>
        <taxon>Pseudonocardiales</taxon>
        <taxon>Pseudonocardiaceae</taxon>
        <taxon>Saccharothrix</taxon>
    </lineage>
</organism>